<reference evidence="1" key="1">
    <citation type="thesis" date="2020" institute="ProQuest LLC" country="789 East Eisenhower Parkway, Ann Arbor, MI, USA">
        <title>Comparative Genomics and Chromosome Evolution.</title>
        <authorList>
            <person name="Mudd A.B."/>
        </authorList>
    </citation>
    <scope>NUCLEOTIDE SEQUENCE</scope>
    <source>
        <strain evidence="1">HN-11 Male</strain>
        <tissue evidence="1">Kidney and liver</tissue>
    </source>
</reference>
<name>A0A8J6K2I1_ELECQ</name>
<protein>
    <submittedName>
        <fullName evidence="1">Uncharacterized protein</fullName>
    </submittedName>
</protein>
<comment type="caution">
    <text evidence="1">The sequence shown here is derived from an EMBL/GenBank/DDBJ whole genome shotgun (WGS) entry which is preliminary data.</text>
</comment>
<organism evidence="1 2">
    <name type="scientific">Eleutherodactylus coqui</name>
    <name type="common">Puerto Rican coqui</name>
    <dbReference type="NCBI Taxonomy" id="57060"/>
    <lineage>
        <taxon>Eukaryota</taxon>
        <taxon>Metazoa</taxon>
        <taxon>Chordata</taxon>
        <taxon>Craniata</taxon>
        <taxon>Vertebrata</taxon>
        <taxon>Euteleostomi</taxon>
        <taxon>Amphibia</taxon>
        <taxon>Batrachia</taxon>
        <taxon>Anura</taxon>
        <taxon>Neobatrachia</taxon>
        <taxon>Hyloidea</taxon>
        <taxon>Eleutherodactylidae</taxon>
        <taxon>Eleutherodactylinae</taxon>
        <taxon>Eleutherodactylus</taxon>
        <taxon>Eleutherodactylus</taxon>
    </lineage>
</organism>
<accession>A0A8J6K2I1</accession>
<evidence type="ECO:0000313" key="2">
    <source>
        <dbReference type="Proteomes" id="UP000770717"/>
    </source>
</evidence>
<dbReference type="EMBL" id="WNTK01000008">
    <property type="protein sequence ID" value="KAG9478563.1"/>
    <property type="molecule type" value="Genomic_DNA"/>
</dbReference>
<dbReference type="Proteomes" id="UP000770717">
    <property type="component" value="Unassembled WGS sequence"/>
</dbReference>
<keyword evidence="2" id="KW-1185">Reference proteome</keyword>
<gene>
    <name evidence="1" type="ORF">GDO78_012289</name>
</gene>
<sequence>MVRFTWHKARLFPQHLLGRLVPGPPALVCRLAPLWSIPVLMRAAVSNEFSYEGPLVFPVLCGMYSLLYITVHVSRGHVCLQQELPTSCSNVHPVCLIGTYFI</sequence>
<proteinExistence type="predicted"/>
<evidence type="ECO:0000313" key="1">
    <source>
        <dbReference type="EMBL" id="KAG9478563.1"/>
    </source>
</evidence>
<dbReference type="AlphaFoldDB" id="A0A8J6K2I1"/>